<dbReference type="InterPro" id="IPR018607">
    <property type="entry name" value="Ctf8"/>
</dbReference>
<organism evidence="1 2">
    <name type="scientific">Maudiozyma saulgeensis</name>
    <dbReference type="NCBI Taxonomy" id="1789683"/>
    <lineage>
        <taxon>Eukaryota</taxon>
        <taxon>Fungi</taxon>
        <taxon>Dikarya</taxon>
        <taxon>Ascomycota</taxon>
        <taxon>Saccharomycotina</taxon>
        <taxon>Saccharomycetes</taxon>
        <taxon>Saccharomycetales</taxon>
        <taxon>Saccharomycetaceae</taxon>
        <taxon>Maudiozyma</taxon>
    </lineage>
</organism>
<evidence type="ECO:0000313" key="1">
    <source>
        <dbReference type="EMBL" id="SMN19135.1"/>
    </source>
</evidence>
<reference evidence="1 2" key="1">
    <citation type="submission" date="2017-04" db="EMBL/GenBank/DDBJ databases">
        <authorList>
            <person name="Afonso C.L."/>
            <person name="Miller P.J."/>
            <person name="Scott M.A."/>
            <person name="Spackman E."/>
            <person name="Goraichik I."/>
            <person name="Dimitrov K.M."/>
            <person name="Suarez D.L."/>
            <person name="Swayne D.E."/>
        </authorList>
    </citation>
    <scope>NUCLEOTIDE SEQUENCE [LARGE SCALE GENOMIC DNA]</scope>
</reference>
<accession>A0A1X7R0G8</accession>
<keyword evidence="2" id="KW-1185">Reference proteome</keyword>
<protein>
    <submittedName>
        <fullName evidence="1">Similar to Saccharomyces cerevisiae YHR191C CTF8 Subunit of a complex with Ctf18p that shares some subunits with Replication Factor C and is required for sister chromatid cohesion</fullName>
    </submittedName>
</protein>
<dbReference type="Pfam" id="PF09696">
    <property type="entry name" value="Ctf8"/>
    <property type="match status" value="1"/>
</dbReference>
<sequence>MPSTTISVEQITQLLDPEQKKTTVPTAFGNMILEIQGDLDIPDIEPTAEEITNSNTEVQFNTYKGENIIRFGLLNISEDKKHATLYIGKKQRLLGTVVELETPLGLLKFNSQDGQVDLCDIIQYKVLFKDRPLPIM</sequence>
<dbReference type="Proteomes" id="UP000196158">
    <property type="component" value="Unassembled WGS sequence"/>
</dbReference>
<dbReference type="AlphaFoldDB" id="A0A1X7R0G8"/>
<dbReference type="GO" id="GO:0007064">
    <property type="term" value="P:mitotic sister chromatid cohesion"/>
    <property type="evidence" value="ECO:0007669"/>
    <property type="project" value="InterPro"/>
</dbReference>
<dbReference type="GO" id="GO:0031390">
    <property type="term" value="C:Ctf18 RFC-like complex"/>
    <property type="evidence" value="ECO:0007669"/>
    <property type="project" value="InterPro"/>
</dbReference>
<gene>
    <name evidence="1" type="ORF">KASA_0P02959G</name>
</gene>
<dbReference type="STRING" id="1789683.A0A1X7R0G8"/>
<evidence type="ECO:0000313" key="2">
    <source>
        <dbReference type="Proteomes" id="UP000196158"/>
    </source>
</evidence>
<proteinExistence type="predicted"/>
<name>A0A1X7R0G8_9SACH</name>
<dbReference type="OrthoDB" id="121932at2759"/>
<dbReference type="EMBL" id="FXLY01000003">
    <property type="protein sequence ID" value="SMN19135.1"/>
    <property type="molecule type" value="Genomic_DNA"/>
</dbReference>